<feature type="compositionally biased region" description="Basic and acidic residues" evidence="1">
    <location>
        <begin position="413"/>
        <end position="426"/>
    </location>
</feature>
<dbReference type="VEuPathDB" id="AmoebaDB:FDP41_011325"/>
<feature type="compositionally biased region" description="Polar residues" evidence="1">
    <location>
        <begin position="428"/>
        <end position="444"/>
    </location>
</feature>
<dbReference type="AlphaFoldDB" id="A0A6A5CAI5"/>
<feature type="compositionally biased region" description="Polar residues" evidence="1">
    <location>
        <begin position="1"/>
        <end position="23"/>
    </location>
</feature>
<evidence type="ECO:0000313" key="2">
    <source>
        <dbReference type="EMBL" id="KAF0982395.1"/>
    </source>
</evidence>
<evidence type="ECO:0000313" key="3">
    <source>
        <dbReference type="Proteomes" id="UP000444721"/>
    </source>
</evidence>
<reference evidence="2 3" key="1">
    <citation type="journal article" date="2019" name="Sci. Rep.">
        <title>Nanopore sequencing improves the draft genome of the human pathogenic amoeba Naegleria fowleri.</title>
        <authorList>
            <person name="Liechti N."/>
            <person name="Schurch N."/>
            <person name="Bruggmann R."/>
            <person name="Wittwer M."/>
        </authorList>
    </citation>
    <scope>NUCLEOTIDE SEQUENCE [LARGE SCALE GENOMIC DNA]</scope>
    <source>
        <strain evidence="2 3">ATCC 30894</strain>
    </source>
</reference>
<feature type="compositionally biased region" description="Polar residues" evidence="1">
    <location>
        <begin position="370"/>
        <end position="379"/>
    </location>
</feature>
<dbReference type="OrthoDB" id="10427349at2759"/>
<evidence type="ECO:0008006" key="4">
    <source>
        <dbReference type="Google" id="ProtNLM"/>
    </source>
</evidence>
<dbReference type="SUPFAM" id="SSF48065">
    <property type="entry name" value="DBL homology domain (DH-domain)"/>
    <property type="match status" value="1"/>
</dbReference>
<evidence type="ECO:0000256" key="1">
    <source>
        <dbReference type="SAM" id="MobiDB-lite"/>
    </source>
</evidence>
<dbReference type="Proteomes" id="UP000444721">
    <property type="component" value="Unassembled WGS sequence"/>
</dbReference>
<feature type="compositionally biased region" description="Basic and acidic residues" evidence="1">
    <location>
        <begin position="475"/>
        <end position="484"/>
    </location>
</feature>
<protein>
    <recommendedName>
        <fullName evidence="4">DH domain-containing protein</fullName>
    </recommendedName>
</protein>
<sequence>MMENTTSQEEKNNFSSLETSSTPIIMMGQSASRDETEREPLPESIDIHQIRDGDFHENRVCQQEDERHTSHHTTTSKLGMHERKENSELVDLKPLQVKNDFFQGANKTPRSKLSEPYQPTPRELKSLEKLSVLPQWRVDLQKKNREEIEFRNSLKEKYKTEMYGSCDGYLKKLQEINEAKKSISKSYTASKKPAYVPEGKYVPPSKPKKTIEEDKLVFKKRFEYSEKVAKAILEENLKKSARIKEAKLKEMERMKEEERKKKEMEMERKKKETEERRKQLAQLKEKKPPLSGEELYKARMEKLRQENLKILAKKKGNIQYPVMKKLASKKKLDTTNPSDQKERGEEKKTPREPSETNEITPVNDEMVTKKTLTNNPSVSEDNEQRSLSEHEQNDDEENEIEYESQEEEETEVTNDKEQQVENDVEKPTNVSHSSIPSQENQFQNIDSDVVKENKILNDDHNMPFNLSDDEESDKDLDNHSHHSEEENEGHSPNLLKEPEQKNNSSDLELDENELIAKKIISEIINRYETIQGHIQECFASYANDIFDKGLLSSDEFSSVFSCLGSVRSSNANMLADLKAASDSSDSHNEIWDASNIEAMKDVFVKYVRSLPLAVETCLTTLQQNPKFHALVTSKSNDLFFYLLLPLEMLSQITEPVQDLEHYVPHDPSVKSMLNCIGELQSIGHEVMDSNYSTFKVLELSRKHKISDLLTKKRSLLKEGILSTGTDMHSVYLFSDCLLVITPSKQWFIPFKVTDDITGEYNIAITKDSDANALEIDEHEVEFHVSYKFDNYDLVKEWSKAFKACLE</sequence>
<feature type="region of interest" description="Disordered" evidence="1">
    <location>
        <begin position="252"/>
        <end position="294"/>
    </location>
</feature>
<dbReference type="RefSeq" id="XP_044567108.1">
    <property type="nucleotide sequence ID" value="XM_044701721.1"/>
</dbReference>
<feature type="compositionally biased region" description="Basic and acidic residues" evidence="1">
    <location>
        <begin position="339"/>
        <end position="354"/>
    </location>
</feature>
<feature type="region of interest" description="Disordered" evidence="1">
    <location>
        <begin position="1"/>
        <end position="83"/>
    </location>
</feature>
<feature type="region of interest" description="Disordered" evidence="1">
    <location>
        <begin position="457"/>
        <end position="508"/>
    </location>
</feature>
<feature type="compositionally biased region" description="Basic and acidic residues" evidence="1">
    <location>
        <begin position="382"/>
        <end position="391"/>
    </location>
</feature>
<dbReference type="Gene3D" id="1.20.900.10">
    <property type="entry name" value="Dbl homology (DH) domain"/>
    <property type="match status" value="1"/>
</dbReference>
<dbReference type="EMBL" id="VFQX01000009">
    <property type="protein sequence ID" value="KAF0982395.1"/>
    <property type="molecule type" value="Genomic_DNA"/>
</dbReference>
<keyword evidence="3" id="KW-1185">Reference proteome</keyword>
<dbReference type="VEuPathDB" id="AmoebaDB:NfTy_019910"/>
<dbReference type="VEuPathDB" id="AmoebaDB:NF0035230"/>
<proteinExistence type="predicted"/>
<dbReference type="GeneID" id="68118540"/>
<organism evidence="2 3">
    <name type="scientific">Naegleria fowleri</name>
    <name type="common">Brain eating amoeba</name>
    <dbReference type="NCBI Taxonomy" id="5763"/>
    <lineage>
        <taxon>Eukaryota</taxon>
        <taxon>Discoba</taxon>
        <taxon>Heterolobosea</taxon>
        <taxon>Tetramitia</taxon>
        <taxon>Eutetramitia</taxon>
        <taxon>Vahlkampfiidae</taxon>
        <taxon>Naegleria</taxon>
    </lineage>
</organism>
<name>A0A6A5CAI5_NAEFO</name>
<comment type="caution">
    <text evidence="2">The sequence shown here is derived from an EMBL/GenBank/DDBJ whole genome shotgun (WGS) entry which is preliminary data.</text>
</comment>
<dbReference type="InterPro" id="IPR035899">
    <property type="entry name" value="DBL_dom_sf"/>
</dbReference>
<accession>A0A6A5CAI5</accession>
<gene>
    <name evidence="2" type="ORF">FDP41_011325</name>
</gene>
<feature type="compositionally biased region" description="Basic and acidic residues" evidence="1">
    <location>
        <begin position="32"/>
        <end position="68"/>
    </location>
</feature>
<feature type="compositionally biased region" description="Acidic residues" evidence="1">
    <location>
        <begin position="392"/>
        <end position="412"/>
    </location>
</feature>
<feature type="region of interest" description="Disordered" evidence="1">
    <location>
        <begin position="311"/>
        <end position="444"/>
    </location>
</feature>